<evidence type="ECO:0000313" key="2">
    <source>
        <dbReference type="EMBL" id="KAF9077687.1"/>
    </source>
</evidence>
<keyword evidence="1" id="KW-0812">Transmembrane</keyword>
<proteinExistence type="predicted"/>
<keyword evidence="1" id="KW-0472">Membrane</keyword>
<accession>A0A9P5UFV7</accession>
<feature type="transmembrane region" description="Helical" evidence="1">
    <location>
        <begin position="35"/>
        <end position="52"/>
    </location>
</feature>
<protein>
    <submittedName>
        <fullName evidence="2">Uncharacterized protein</fullName>
    </submittedName>
</protein>
<organism evidence="2 3">
    <name type="scientific">Rhodocollybia butyracea</name>
    <dbReference type="NCBI Taxonomy" id="206335"/>
    <lineage>
        <taxon>Eukaryota</taxon>
        <taxon>Fungi</taxon>
        <taxon>Dikarya</taxon>
        <taxon>Basidiomycota</taxon>
        <taxon>Agaricomycotina</taxon>
        <taxon>Agaricomycetes</taxon>
        <taxon>Agaricomycetidae</taxon>
        <taxon>Agaricales</taxon>
        <taxon>Marasmiineae</taxon>
        <taxon>Omphalotaceae</taxon>
        <taxon>Rhodocollybia</taxon>
    </lineage>
</organism>
<feature type="transmembrane region" description="Helical" evidence="1">
    <location>
        <begin position="89"/>
        <end position="107"/>
    </location>
</feature>
<evidence type="ECO:0000313" key="3">
    <source>
        <dbReference type="Proteomes" id="UP000772434"/>
    </source>
</evidence>
<name>A0A9P5UFV7_9AGAR</name>
<feature type="transmembrane region" description="Helical" evidence="1">
    <location>
        <begin position="113"/>
        <end position="132"/>
    </location>
</feature>
<keyword evidence="1" id="KW-1133">Transmembrane helix</keyword>
<comment type="caution">
    <text evidence="2">The sequence shown here is derived from an EMBL/GenBank/DDBJ whole genome shotgun (WGS) entry which is preliminary data.</text>
</comment>
<feature type="transmembrane region" description="Helical" evidence="1">
    <location>
        <begin position="58"/>
        <end position="77"/>
    </location>
</feature>
<dbReference type="EMBL" id="JADNRY010000003">
    <property type="protein sequence ID" value="KAF9077687.1"/>
    <property type="molecule type" value="Genomic_DNA"/>
</dbReference>
<keyword evidence="3" id="KW-1185">Reference proteome</keyword>
<reference evidence="2" key="1">
    <citation type="submission" date="2020-11" db="EMBL/GenBank/DDBJ databases">
        <authorList>
            <consortium name="DOE Joint Genome Institute"/>
            <person name="Ahrendt S."/>
            <person name="Riley R."/>
            <person name="Andreopoulos W."/>
            <person name="Labutti K."/>
            <person name="Pangilinan J."/>
            <person name="Ruiz-Duenas F.J."/>
            <person name="Barrasa J.M."/>
            <person name="Sanchez-Garcia M."/>
            <person name="Camarero S."/>
            <person name="Miyauchi S."/>
            <person name="Serrano A."/>
            <person name="Linde D."/>
            <person name="Babiker R."/>
            <person name="Drula E."/>
            <person name="Ayuso-Fernandez I."/>
            <person name="Pacheco R."/>
            <person name="Padilla G."/>
            <person name="Ferreira P."/>
            <person name="Barriuso J."/>
            <person name="Kellner H."/>
            <person name="Castanera R."/>
            <person name="Alfaro M."/>
            <person name="Ramirez L."/>
            <person name="Pisabarro A.G."/>
            <person name="Kuo A."/>
            <person name="Tritt A."/>
            <person name="Lipzen A."/>
            <person name="He G."/>
            <person name="Yan M."/>
            <person name="Ng V."/>
            <person name="Cullen D."/>
            <person name="Martin F."/>
            <person name="Rosso M.-N."/>
            <person name="Henrissat B."/>
            <person name="Hibbett D."/>
            <person name="Martinez A.T."/>
            <person name="Grigoriev I.V."/>
        </authorList>
    </citation>
    <scope>NUCLEOTIDE SEQUENCE</scope>
    <source>
        <strain evidence="2">AH 40177</strain>
    </source>
</reference>
<sequence>MSITPFFSMNRLSSANAGTMVTTCYYERDNRRQRGGVWILLVLLLAILGISTSFCPNVLSIASSVFIFIFITGLFLTRYWERDEDYISLLVLFLTLVLVQAVVASTITLLNNLLLTFLAFNIAFIFIISACAERFREDHAKYGLIKNCDGFFAIGYNSQEAESTPLVSDGLNESFVGCKSRKAKDAISIFGIDYTGIT</sequence>
<gene>
    <name evidence="2" type="ORF">BDP27DRAFT_1357112</name>
</gene>
<dbReference type="Proteomes" id="UP000772434">
    <property type="component" value="Unassembled WGS sequence"/>
</dbReference>
<dbReference type="AlphaFoldDB" id="A0A9P5UFV7"/>
<evidence type="ECO:0000256" key="1">
    <source>
        <dbReference type="SAM" id="Phobius"/>
    </source>
</evidence>